<dbReference type="GO" id="GO:0006816">
    <property type="term" value="P:calcium ion transport"/>
    <property type="evidence" value="ECO:0007669"/>
    <property type="project" value="TreeGrafter"/>
</dbReference>
<feature type="compositionally biased region" description="Pro residues" evidence="6">
    <location>
        <begin position="83"/>
        <end position="93"/>
    </location>
</feature>
<protein>
    <recommendedName>
        <fullName evidence="10">Glycine-rich protein</fullName>
    </recommendedName>
</protein>
<dbReference type="GO" id="GO:0032469">
    <property type="term" value="P:endoplasmic reticulum calcium ion homeostasis"/>
    <property type="evidence" value="ECO:0007669"/>
    <property type="project" value="TreeGrafter"/>
</dbReference>
<evidence type="ECO:0000256" key="7">
    <source>
        <dbReference type="SAM" id="Phobius"/>
    </source>
</evidence>
<keyword evidence="3" id="KW-0712">Selenocysteine</keyword>
<dbReference type="AlphaFoldDB" id="A0A9P0G1U2"/>
<evidence type="ECO:0000256" key="2">
    <source>
        <dbReference type="ARBA" id="ARBA00022692"/>
    </source>
</evidence>
<evidence type="ECO:0000313" key="8">
    <source>
        <dbReference type="EMBL" id="CAH0768760.1"/>
    </source>
</evidence>
<proteinExistence type="predicted"/>
<evidence type="ECO:0000256" key="5">
    <source>
        <dbReference type="ARBA" id="ARBA00023136"/>
    </source>
</evidence>
<keyword evidence="2 7" id="KW-0812">Transmembrane</keyword>
<evidence type="ECO:0000256" key="1">
    <source>
        <dbReference type="ARBA" id="ARBA00004167"/>
    </source>
</evidence>
<keyword evidence="5 7" id="KW-0472">Membrane</keyword>
<evidence type="ECO:0000256" key="4">
    <source>
        <dbReference type="ARBA" id="ARBA00022989"/>
    </source>
</evidence>
<evidence type="ECO:0008006" key="10">
    <source>
        <dbReference type="Google" id="ProtNLM"/>
    </source>
</evidence>
<evidence type="ECO:0000256" key="3">
    <source>
        <dbReference type="ARBA" id="ARBA00022933"/>
    </source>
</evidence>
<dbReference type="GO" id="GO:0005789">
    <property type="term" value="C:endoplasmic reticulum membrane"/>
    <property type="evidence" value="ECO:0007669"/>
    <property type="project" value="TreeGrafter"/>
</dbReference>
<dbReference type="PANTHER" id="PTHR16875:SF0">
    <property type="entry name" value="SELENOPROTEIN K"/>
    <property type="match status" value="1"/>
</dbReference>
<keyword evidence="4 7" id="KW-1133">Transmembrane helix</keyword>
<dbReference type="PANTHER" id="PTHR16875">
    <property type="entry name" value="SELENOPROTEIN K"/>
    <property type="match status" value="1"/>
</dbReference>
<evidence type="ECO:0000313" key="9">
    <source>
        <dbReference type="Proteomes" id="UP001152759"/>
    </source>
</evidence>
<keyword evidence="9" id="KW-1185">Reference proteome</keyword>
<comment type="subcellular location">
    <subcellularLocation>
        <location evidence="1">Membrane</location>
        <topology evidence="1">Single-pass membrane protein</topology>
    </subcellularLocation>
</comment>
<feature type="transmembrane region" description="Helical" evidence="7">
    <location>
        <begin position="7"/>
        <end position="26"/>
    </location>
</feature>
<name>A0A9P0G1U2_BEMTA</name>
<dbReference type="InterPro" id="IPR024491">
    <property type="entry name" value="Se_SelK/SelG"/>
</dbReference>
<reference evidence="8" key="1">
    <citation type="submission" date="2021-12" db="EMBL/GenBank/DDBJ databases">
        <authorList>
            <person name="King R."/>
        </authorList>
    </citation>
    <scope>NUCLEOTIDE SEQUENCE</scope>
</reference>
<feature type="compositionally biased region" description="Gly residues" evidence="6">
    <location>
        <begin position="44"/>
        <end position="63"/>
    </location>
</feature>
<dbReference type="GO" id="GO:0005794">
    <property type="term" value="C:Golgi apparatus"/>
    <property type="evidence" value="ECO:0007669"/>
    <property type="project" value="TreeGrafter"/>
</dbReference>
<dbReference type="Proteomes" id="UP001152759">
    <property type="component" value="Chromosome 3"/>
</dbReference>
<gene>
    <name evidence="8" type="ORF">BEMITA_LOCUS5842</name>
</gene>
<dbReference type="Pfam" id="PF10961">
    <property type="entry name" value="SelK_SelG"/>
    <property type="match status" value="1"/>
</dbReference>
<feature type="region of interest" description="Disordered" evidence="6">
    <location>
        <begin position="30"/>
        <end position="93"/>
    </location>
</feature>
<dbReference type="EMBL" id="OU963864">
    <property type="protein sequence ID" value="CAH0768760.1"/>
    <property type="molecule type" value="Genomic_DNA"/>
</dbReference>
<evidence type="ECO:0000256" key="6">
    <source>
        <dbReference type="SAM" id="MobiDB-lite"/>
    </source>
</evidence>
<sequence length="93" mass="9243">MKRLMNFFWGVLNFVVMFFQTMIPGLNSGFGSSITGGSSRRGDNGGGGGGSGGWGGGSGGNGPPRGNPKGGRNVRGFGSMADIPPPPSCCGCG</sequence>
<accession>A0A9P0G1U2</accession>
<organism evidence="8 9">
    <name type="scientific">Bemisia tabaci</name>
    <name type="common">Sweetpotato whitefly</name>
    <name type="synonym">Aleurodes tabaci</name>
    <dbReference type="NCBI Taxonomy" id="7038"/>
    <lineage>
        <taxon>Eukaryota</taxon>
        <taxon>Metazoa</taxon>
        <taxon>Ecdysozoa</taxon>
        <taxon>Arthropoda</taxon>
        <taxon>Hexapoda</taxon>
        <taxon>Insecta</taxon>
        <taxon>Pterygota</taxon>
        <taxon>Neoptera</taxon>
        <taxon>Paraneoptera</taxon>
        <taxon>Hemiptera</taxon>
        <taxon>Sternorrhyncha</taxon>
        <taxon>Aleyrodoidea</taxon>
        <taxon>Aleyrodidae</taxon>
        <taxon>Aleyrodinae</taxon>
        <taxon>Bemisia</taxon>
    </lineage>
</organism>